<proteinExistence type="predicted"/>
<gene>
    <name evidence="7" type="ORF">ALC60_04497</name>
</gene>
<evidence type="ECO:0000256" key="4">
    <source>
        <dbReference type="ARBA" id="ARBA00023125"/>
    </source>
</evidence>
<keyword evidence="2 5" id="KW-0863">Zinc-finger</keyword>
<accession>A0A151X8A5</accession>
<dbReference type="AlphaFoldDB" id="A0A151X8A5"/>
<organism evidence="7 8">
    <name type="scientific">Mycetomoellerius zeteki</name>
    <dbReference type="NCBI Taxonomy" id="64791"/>
    <lineage>
        <taxon>Eukaryota</taxon>
        <taxon>Metazoa</taxon>
        <taxon>Ecdysozoa</taxon>
        <taxon>Arthropoda</taxon>
        <taxon>Hexapoda</taxon>
        <taxon>Insecta</taxon>
        <taxon>Pterygota</taxon>
        <taxon>Neoptera</taxon>
        <taxon>Endopterygota</taxon>
        <taxon>Hymenoptera</taxon>
        <taxon>Apocrita</taxon>
        <taxon>Aculeata</taxon>
        <taxon>Formicoidea</taxon>
        <taxon>Formicidae</taxon>
        <taxon>Myrmicinae</taxon>
        <taxon>Mycetomoellerius</taxon>
    </lineage>
</organism>
<name>A0A151X8A5_9HYME</name>
<evidence type="ECO:0000256" key="3">
    <source>
        <dbReference type="ARBA" id="ARBA00022833"/>
    </source>
</evidence>
<sequence>TSRICNLHFSSDCFEQIGLCSTRLKPNSVPSIFPRAQNQNQRYVCNNLHRIYCML</sequence>
<dbReference type="EMBL" id="KQ982430">
    <property type="protein sequence ID" value="KYQ56569.1"/>
    <property type="molecule type" value="Genomic_DNA"/>
</dbReference>
<dbReference type="PROSITE" id="PS50950">
    <property type="entry name" value="ZF_THAP"/>
    <property type="match status" value="1"/>
</dbReference>
<feature type="non-terminal residue" evidence="7">
    <location>
        <position position="1"/>
    </location>
</feature>
<evidence type="ECO:0000259" key="6">
    <source>
        <dbReference type="PROSITE" id="PS50950"/>
    </source>
</evidence>
<dbReference type="GO" id="GO:0003677">
    <property type="term" value="F:DNA binding"/>
    <property type="evidence" value="ECO:0007669"/>
    <property type="project" value="UniProtKB-UniRule"/>
</dbReference>
<keyword evidence="8" id="KW-1185">Reference proteome</keyword>
<keyword evidence="4 5" id="KW-0238">DNA-binding</keyword>
<keyword evidence="3" id="KW-0862">Zinc</keyword>
<dbReference type="SUPFAM" id="SSF57716">
    <property type="entry name" value="Glucocorticoid receptor-like (DNA-binding domain)"/>
    <property type="match status" value="1"/>
</dbReference>
<evidence type="ECO:0000256" key="1">
    <source>
        <dbReference type="ARBA" id="ARBA00022723"/>
    </source>
</evidence>
<feature type="domain" description="THAP-type" evidence="6">
    <location>
        <begin position="1"/>
        <end position="33"/>
    </location>
</feature>
<protein>
    <recommendedName>
        <fullName evidence="6">THAP-type domain-containing protein</fullName>
    </recommendedName>
</protein>
<dbReference type="Proteomes" id="UP000075809">
    <property type="component" value="Unassembled WGS sequence"/>
</dbReference>
<keyword evidence="1" id="KW-0479">Metal-binding</keyword>
<evidence type="ECO:0000256" key="2">
    <source>
        <dbReference type="ARBA" id="ARBA00022771"/>
    </source>
</evidence>
<evidence type="ECO:0000313" key="7">
    <source>
        <dbReference type="EMBL" id="KYQ56569.1"/>
    </source>
</evidence>
<dbReference type="GO" id="GO:0008270">
    <property type="term" value="F:zinc ion binding"/>
    <property type="evidence" value="ECO:0007669"/>
    <property type="project" value="UniProtKB-KW"/>
</dbReference>
<dbReference type="InterPro" id="IPR006612">
    <property type="entry name" value="THAP_Znf"/>
</dbReference>
<evidence type="ECO:0000256" key="5">
    <source>
        <dbReference type="PROSITE-ProRule" id="PRU00309"/>
    </source>
</evidence>
<reference evidence="7 8" key="1">
    <citation type="submission" date="2015-09" db="EMBL/GenBank/DDBJ databases">
        <title>Trachymyrmex zeteki WGS genome.</title>
        <authorList>
            <person name="Nygaard S."/>
            <person name="Hu H."/>
            <person name="Boomsma J."/>
            <person name="Zhang G."/>
        </authorList>
    </citation>
    <scope>NUCLEOTIDE SEQUENCE [LARGE SCALE GENOMIC DNA]</scope>
    <source>
        <strain evidence="7">Tzet28-1</strain>
        <tissue evidence="7">Whole body</tissue>
    </source>
</reference>
<evidence type="ECO:0000313" key="8">
    <source>
        <dbReference type="Proteomes" id="UP000075809"/>
    </source>
</evidence>